<dbReference type="PANTHER" id="PTHR43353:SF5">
    <property type="entry name" value="SUCCINATE-SEMIALDEHYDE DEHYDROGENASE, MITOCHONDRIAL"/>
    <property type="match status" value="1"/>
</dbReference>
<reference evidence="4 5" key="1">
    <citation type="journal article" date="2018" name="Int. J. Syst. Evol. Microbiol.">
        <title>Pseudooceanicola lipolyticus sp. nov., a marine alphaproteobacterium, reclassification of Oceanicola flagellatus as Pseudooceanicola flagellatus comb. nov. and emended description of the genus Pseudooceanicola.</title>
        <authorList>
            <person name="Huang M.-M."/>
            <person name="Guo L.-L."/>
            <person name="Wu Y.-H."/>
            <person name="Lai Q.-L."/>
            <person name="Shao Z.-Z."/>
            <person name="Wang C.-S."/>
            <person name="Wu M."/>
            <person name="Xu X.-W."/>
        </authorList>
    </citation>
    <scope>NUCLEOTIDE SEQUENCE [LARGE SCALE GENOMIC DNA]</scope>
    <source>
        <strain evidence="4 5">157</strain>
    </source>
</reference>
<dbReference type="Pfam" id="PF00171">
    <property type="entry name" value="Aldedh"/>
    <property type="match status" value="1"/>
</dbReference>
<dbReference type="AlphaFoldDB" id="A0A2M8J789"/>
<feature type="domain" description="Aldehyde dehydrogenase" evidence="3">
    <location>
        <begin position="11"/>
        <end position="473"/>
    </location>
</feature>
<gene>
    <name evidence="4" type="ORF">CVM52_00510</name>
</gene>
<dbReference type="EMBL" id="PGTB01000001">
    <property type="protein sequence ID" value="PJE38643.1"/>
    <property type="molecule type" value="Genomic_DNA"/>
</dbReference>
<dbReference type="InterPro" id="IPR016162">
    <property type="entry name" value="Ald_DH_N"/>
</dbReference>
<accession>A0A2M8J789</accession>
<dbReference type="PANTHER" id="PTHR43353">
    <property type="entry name" value="SUCCINATE-SEMIALDEHYDE DEHYDROGENASE, MITOCHONDRIAL"/>
    <property type="match status" value="1"/>
</dbReference>
<keyword evidence="5" id="KW-1185">Reference proteome</keyword>
<dbReference type="GO" id="GO:0009450">
    <property type="term" value="P:gamma-aminobutyric acid catabolic process"/>
    <property type="evidence" value="ECO:0007669"/>
    <property type="project" value="TreeGrafter"/>
</dbReference>
<dbReference type="Proteomes" id="UP000231553">
    <property type="component" value="Unassembled WGS sequence"/>
</dbReference>
<dbReference type="GO" id="GO:0004777">
    <property type="term" value="F:succinate-semialdehyde dehydrogenase (NAD+) activity"/>
    <property type="evidence" value="ECO:0007669"/>
    <property type="project" value="TreeGrafter"/>
</dbReference>
<evidence type="ECO:0000256" key="1">
    <source>
        <dbReference type="ARBA" id="ARBA00009986"/>
    </source>
</evidence>
<evidence type="ECO:0000313" key="4">
    <source>
        <dbReference type="EMBL" id="PJE38643.1"/>
    </source>
</evidence>
<dbReference type="InterPro" id="IPR015590">
    <property type="entry name" value="Aldehyde_DH_dom"/>
</dbReference>
<evidence type="ECO:0000313" key="5">
    <source>
        <dbReference type="Proteomes" id="UP000231553"/>
    </source>
</evidence>
<evidence type="ECO:0000259" key="3">
    <source>
        <dbReference type="Pfam" id="PF00171"/>
    </source>
</evidence>
<sequence>MDRGFFINGQWEHPSGLDRFDITNPANGTPVGSTLLANAAIVDRCVDVAQKVAPAFAALPARTRADMLHSAARLIEERADDMARLLTLEQGKPVADNMKEILFGCEVLRYYAEEGVRVGGSIRPASAPNIRNLVTYHPIGVVAAIVPWNYPIDLYCWKIGPALATGCPIIVKSPHETPLAIAMLVDCLHEAGFPAGSIADIPGLGQIAGEALSTHRGIRALSATASVPAGQAIMRAASVNMKRLCLELGGHAPFVVMEDADLEEAARAAHRRGYSNMGQICITVNRVLVAEKVADEFASILASLADETVLGDGLDPSIAYGPVQNAGVVARMDRHVSDAVAKGGSVIAGGGRATGSGLDDGLFYRPTVIANAPLDSLPMSEETFGPVIGIASFASDTEMLKIANSLDYGLAAYIYGPDLDRVWSLAEQMEFGAIGVNVNDTSDLMAPFGGWKMSGFGRELGPEGLDTFLQPKHLKVRLRRAS</sequence>
<dbReference type="InterPro" id="IPR016161">
    <property type="entry name" value="Ald_DH/histidinol_DH"/>
</dbReference>
<dbReference type="SUPFAM" id="SSF53720">
    <property type="entry name" value="ALDH-like"/>
    <property type="match status" value="1"/>
</dbReference>
<dbReference type="Gene3D" id="3.40.605.10">
    <property type="entry name" value="Aldehyde Dehydrogenase, Chain A, domain 1"/>
    <property type="match status" value="1"/>
</dbReference>
<comment type="similarity">
    <text evidence="1">Belongs to the aldehyde dehydrogenase family.</text>
</comment>
<protein>
    <submittedName>
        <fullName evidence="4">NAD-dependent succinate-semialdehyde dehydrogenase</fullName>
    </submittedName>
</protein>
<dbReference type="Gene3D" id="3.40.309.10">
    <property type="entry name" value="Aldehyde Dehydrogenase, Chain A, domain 2"/>
    <property type="match status" value="1"/>
</dbReference>
<comment type="caution">
    <text evidence="4">The sequence shown here is derived from an EMBL/GenBank/DDBJ whole genome shotgun (WGS) entry which is preliminary data.</text>
</comment>
<keyword evidence="2" id="KW-0560">Oxidoreductase</keyword>
<dbReference type="FunFam" id="3.40.605.10:FF:000007">
    <property type="entry name" value="NAD/NADP-dependent betaine aldehyde dehydrogenase"/>
    <property type="match status" value="1"/>
</dbReference>
<evidence type="ECO:0000256" key="2">
    <source>
        <dbReference type="ARBA" id="ARBA00023002"/>
    </source>
</evidence>
<dbReference type="RefSeq" id="WP_100160772.1">
    <property type="nucleotide sequence ID" value="NZ_PGTB01000001.1"/>
</dbReference>
<dbReference type="InterPro" id="IPR016163">
    <property type="entry name" value="Ald_DH_C"/>
</dbReference>
<dbReference type="InterPro" id="IPR050740">
    <property type="entry name" value="Aldehyde_DH_Superfamily"/>
</dbReference>
<organism evidence="4 5">
    <name type="scientific">Pseudooceanicola lipolyticus</name>
    <dbReference type="NCBI Taxonomy" id="2029104"/>
    <lineage>
        <taxon>Bacteria</taxon>
        <taxon>Pseudomonadati</taxon>
        <taxon>Pseudomonadota</taxon>
        <taxon>Alphaproteobacteria</taxon>
        <taxon>Rhodobacterales</taxon>
        <taxon>Paracoccaceae</taxon>
        <taxon>Pseudooceanicola</taxon>
    </lineage>
</organism>
<name>A0A2M8J789_9RHOB</name>
<dbReference type="OrthoDB" id="9812625at2"/>
<proteinExistence type="inferred from homology"/>